<organism evidence="1 2">
    <name type="scientific">Heliocybe sulcata</name>
    <dbReference type="NCBI Taxonomy" id="5364"/>
    <lineage>
        <taxon>Eukaryota</taxon>
        <taxon>Fungi</taxon>
        <taxon>Dikarya</taxon>
        <taxon>Basidiomycota</taxon>
        <taxon>Agaricomycotina</taxon>
        <taxon>Agaricomycetes</taxon>
        <taxon>Gloeophyllales</taxon>
        <taxon>Gloeophyllaceae</taxon>
        <taxon>Heliocybe</taxon>
    </lineage>
</organism>
<evidence type="ECO:0000313" key="2">
    <source>
        <dbReference type="Proteomes" id="UP000305948"/>
    </source>
</evidence>
<dbReference type="AlphaFoldDB" id="A0A5C3N2D5"/>
<keyword evidence="2" id="KW-1185">Reference proteome</keyword>
<sequence>LTQIVNSLTVKMEIGAPMASAYLLGNPDHYTSHRFKTIYWKAYVNEVLTDWDLPDIYETISLYDWICLARKTRITSKTSTSSQADAKLNDPHDQLGTISIEGQDRQKEHVGYNFTIHHPQHNTHNVIMVKEMRALVPNFIGGNLPRKDSGNREFYCTTMLTLFKHWRKGKDLKEEEESWDDAYLKYNFTLRQQELMNFFNIRYECYDARDDYSKQRK</sequence>
<dbReference type="OrthoDB" id="3259294at2759"/>
<feature type="non-terminal residue" evidence="1">
    <location>
        <position position="217"/>
    </location>
</feature>
<accession>A0A5C3N2D5</accession>
<feature type="non-terminal residue" evidence="1">
    <location>
        <position position="1"/>
    </location>
</feature>
<evidence type="ECO:0000313" key="1">
    <source>
        <dbReference type="EMBL" id="TFK51590.1"/>
    </source>
</evidence>
<dbReference type="EMBL" id="ML213511">
    <property type="protein sequence ID" value="TFK51590.1"/>
    <property type="molecule type" value="Genomic_DNA"/>
</dbReference>
<dbReference type="STRING" id="5364.A0A5C3N2D5"/>
<dbReference type="Proteomes" id="UP000305948">
    <property type="component" value="Unassembled WGS sequence"/>
</dbReference>
<reference evidence="1 2" key="1">
    <citation type="journal article" date="2019" name="Nat. Ecol. Evol.">
        <title>Megaphylogeny resolves global patterns of mushroom evolution.</title>
        <authorList>
            <person name="Varga T."/>
            <person name="Krizsan K."/>
            <person name="Foldi C."/>
            <person name="Dima B."/>
            <person name="Sanchez-Garcia M."/>
            <person name="Sanchez-Ramirez S."/>
            <person name="Szollosi G.J."/>
            <person name="Szarkandi J.G."/>
            <person name="Papp V."/>
            <person name="Albert L."/>
            <person name="Andreopoulos W."/>
            <person name="Angelini C."/>
            <person name="Antonin V."/>
            <person name="Barry K.W."/>
            <person name="Bougher N.L."/>
            <person name="Buchanan P."/>
            <person name="Buyck B."/>
            <person name="Bense V."/>
            <person name="Catcheside P."/>
            <person name="Chovatia M."/>
            <person name="Cooper J."/>
            <person name="Damon W."/>
            <person name="Desjardin D."/>
            <person name="Finy P."/>
            <person name="Geml J."/>
            <person name="Haridas S."/>
            <person name="Hughes K."/>
            <person name="Justo A."/>
            <person name="Karasinski D."/>
            <person name="Kautmanova I."/>
            <person name="Kiss B."/>
            <person name="Kocsube S."/>
            <person name="Kotiranta H."/>
            <person name="LaButti K.M."/>
            <person name="Lechner B.E."/>
            <person name="Liimatainen K."/>
            <person name="Lipzen A."/>
            <person name="Lukacs Z."/>
            <person name="Mihaltcheva S."/>
            <person name="Morgado L.N."/>
            <person name="Niskanen T."/>
            <person name="Noordeloos M.E."/>
            <person name="Ohm R.A."/>
            <person name="Ortiz-Santana B."/>
            <person name="Ovrebo C."/>
            <person name="Racz N."/>
            <person name="Riley R."/>
            <person name="Savchenko A."/>
            <person name="Shiryaev A."/>
            <person name="Soop K."/>
            <person name="Spirin V."/>
            <person name="Szebenyi C."/>
            <person name="Tomsovsky M."/>
            <person name="Tulloss R.E."/>
            <person name="Uehling J."/>
            <person name="Grigoriev I.V."/>
            <person name="Vagvolgyi C."/>
            <person name="Papp T."/>
            <person name="Martin F.M."/>
            <person name="Miettinen O."/>
            <person name="Hibbett D.S."/>
            <person name="Nagy L.G."/>
        </authorList>
    </citation>
    <scope>NUCLEOTIDE SEQUENCE [LARGE SCALE GENOMIC DNA]</scope>
    <source>
        <strain evidence="1 2">OMC1185</strain>
    </source>
</reference>
<gene>
    <name evidence="1" type="ORF">OE88DRAFT_1595280</name>
</gene>
<protein>
    <submittedName>
        <fullName evidence="1">Uncharacterized protein</fullName>
    </submittedName>
</protein>
<name>A0A5C3N2D5_9AGAM</name>
<proteinExistence type="predicted"/>